<name>A0A3Q3WWP2_MOLML</name>
<dbReference type="InterPro" id="IPR029030">
    <property type="entry name" value="Caspase-like_dom_sf"/>
</dbReference>
<dbReference type="CDD" id="cd08334">
    <property type="entry name" value="DED_Caspase_8_10_r2"/>
    <property type="match status" value="1"/>
</dbReference>
<evidence type="ECO:0000259" key="19">
    <source>
        <dbReference type="PROSITE" id="PS50208"/>
    </source>
</evidence>
<dbReference type="Proteomes" id="UP000261620">
    <property type="component" value="Unplaced"/>
</dbReference>
<dbReference type="FunFam" id="3.40.50.1460:FF:000008">
    <property type="entry name" value="caspase-8 isoform X1"/>
    <property type="match status" value="1"/>
</dbReference>
<keyword evidence="7" id="KW-0053">Apoptosis</keyword>
<keyword evidence="11" id="KW-0865">Zymogen</keyword>
<comment type="similarity">
    <text evidence="3 16">Belongs to the peptidase C14A family.</text>
</comment>
<dbReference type="Ensembl" id="ENSMMOT00000023304.1">
    <property type="protein sequence ID" value="ENSMMOP00000022923.1"/>
    <property type="gene ID" value="ENSMMOG00000017431.1"/>
</dbReference>
<dbReference type="InterPro" id="IPR011029">
    <property type="entry name" value="DEATH-like_dom_sf"/>
</dbReference>
<keyword evidence="8" id="KW-0677">Repeat</keyword>
<evidence type="ECO:0000313" key="21">
    <source>
        <dbReference type="Proteomes" id="UP000261620"/>
    </source>
</evidence>
<evidence type="ECO:0000256" key="3">
    <source>
        <dbReference type="ARBA" id="ARBA00010134"/>
    </source>
</evidence>
<dbReference type="InterPro" id="IPR001309">
    <property type="entry name" value="Pept_C14_p20"/>
</dbReference>
<organism evidence="20 21">
    <name type="scientific">Mola mola</name>
    <name type="common">Ocean sunfish</name>
    <name type="synonym">Tetraodon mola</name>
    <dbReference type="NCBI Taxonomy" id="94237"/>
    <lineage>
        <taxon>Eukaryota</taxon>
        <taxon>Metazoa</taxon>
        <taxon>Chordata</taxon>
        <taxon>Craniata</taxon>
        <taxon>Vertebrata</taxon>
        <taxon>Euteleostomi</taxon>
        <taxon>Actinopterygii</taxon>
        <taxon>Neopterygii</taxon>
        <taxon>Teleostei</taxon>
        <taxon>Neoteleostei</taxon>
        <taxon>Acanthomorphata</taxon>
        <taxon>Eupercaria</taxon>
        <taxon>Tetraodontiformes</taxon>
        <taxon>Molidae</taxon>
        <taxon>Mola</taxon>
    </lineage>
</organism>
<reference evidence="20" key="1">
    <citation type="submission" date="2025-08" db="UniProtKB">
        <authorList>
            <consortium name="Ensembl"/>
        </authorList>
    </citation>
    <scope>IDENTIFICATION</scope>
</reference>
<reference evidence="20" key="2">
    <citation type="submission" date="2025-09" db="UniProtKB">
        <authorList>
            <consortium name="Ensembl"/>
        </authorList>
    </citation>
    <scope>IDENTIFICATION</scope>
</reference>
<dbReference type="Gene3D" id="1.10.533.10">
    <property type="entry name" value="Death Domain, Fas"/>
    <property type="match status" value="2"/>
</dbReference>
<dbReference type="InterPro" id="IPR033139">
    <property type="entry name" value="Caspase_cys_AS"/>
</dbReference>
<evidence type="ECO:0000256" key="8">
    <source>
        <dbReference type="ARBA" id="ARBA00022737"/>
    </source>
</evidence>
<evidence type="ECO:0000259" key="18">
    <source>
        <dbReference type="PROSITE" id="PS50207"/>
    </source>
</evidence>
<dbReference type="GO" id="GO:0005737">
    <property type="term" value="C:cytoplasm"/>
    <property type="evidence" value="ECO:0007669"/>
    <property type="project" value="UniProtKB-SubCell"/>
</dbReference>
<dbReference type="GO" id="GO:0051604">
    <property type="term" value="P:protein maturation"/>
    <property type="evidence" value="ECO:0007669"/>
    <property type="project" value="UniProtKB-ARBA"/>
</dbReference>
<dbReference type="SUPFAM" id="SSF52129">
    <property type="entry name" value="Caspase-like"/>
    <property type="match status" value="1"/>
</dbReference>
<dbReference type="OMA" id="TETQPNY"/>
<evidence type="ECO:0000256" key="5">
    <source>
        <dbReference type="ARBA" id="ARBA00022553"/>
    </source>
</evidence>
<evidence type="ECO:0000256" key="9">
    <source>
        <dbReference type="ARBA" id="ARBA00022801"/>
    </source>
</evidence>
<dbReference type="SMART" id="SM00115">
    <property type="entry name" value="CASc"/>
    <property type="match status" value="1"/>
</dbReference>
<evidence type="ECO:0000256" key="2">
    <source>
        <dbReference type="ARBA" id="ARBA00004496"/>
    </source>
</evidence>
<dbReference type="InterPro" id="IPR002138">
    <property type="entry name" value="Pept_C14_p10"/>
</dbReference>
<protein>
    <recommendedName>
        <fullName evidence="15">Caspase-8</fullName>
        <ecNumber evidence="14">3.4.22.61</ecNumber>
    </recommendedName>
</protein>
<dbReference type="InterPro" id="IPR015917">
    <property type="entry name" value="Pept_C14A"/>
</dbReference>
<dbReference type="GO" id="GO:0032991">
    <property type="term" value="C:protein-containing complex"/>
    <property type="evidence" value="ECO:0007669"/>
    <property type="project" value="UniProtKB-ARBA"/>
</dbReference>
<sequence>MDLRALARIDDELDSNEVAALCFLCRDTISKKNLEGVKLFGKLDEKCLLGNHFFLSQLLQTICRADLLSYLETDSRPPEETVAKPLLSNYRVMLYELYQDMTRANLDKMKFLLSDKLGRAQTDKCKTALDLFAEMEKVGLLSNTKLDEVHATLRLVDQRVAEKVQRYMQGMRLVPMNQCIHILCCLCLSDVAPTVITDSQPNNQPSRLSDQYYSMIHNPHGVCVVFNNEKFEGTGMNNRSGTMEDEKLLRTVFTQLGFTVVVHPNLTAEDMKRELKRLGTRNFMADDVLVVCVLSHGGKGCVFGTDGQEVSLGDVTQPFTSRSAPTLAGKPKVFFIQACQGKDYQRGNMPCPPRPPQEEGLIQSRLEEDAGPVYSETVPDQADFLVGMATVPNCKSFRNVKEGSIYIQELCKHLISSARSEEMEDILSILTSVNREVSKGTYNHFKQMPEPKYTLTKKLVFKCV</sequence>
<dbReference type="STRING" id="94237.ENSMMOP00000022923"/>
<proteinExistence type="inferred from homology"/>
<dbReference type="GO" id="GO:0006915">
    <property type="term" value="P:apoptotic process"/>
    <property type="evidence" value="ECO:0007669"/>
    <property type="project" value="UniProtKB-KW"/>
</dbReference>
<keyword evidence="4" id="KW-0963">Cytoplasm</keyword>
<dbReference type="AlphaFoldDB" id="A0A3Q3WWP2"/>
<dbReference type="Gene3D" id="3.40.50.1460">
    <property type="match status" value="1"/>
</dbReference>
<evidence type="ECO:0000256" key="16">
    <source>
        <dbReference type="RuleBase" id="RU003971"/>
    </source>
</evidence>
<dbReference type="PROSITE" id="PS50168">
    <property type="entry name" value="DED"/>
    <property type="match status" value="2"/>
</dbReference>
<evidence type="ECO:0000259" key="17">
    <source>
        <dbReference type="PROSITE" id="PS50168"/>
    </source>
</evidence>
<keyword evidence="21" id="KW-1185">Reference proteome</keyword>
<comment type="subcellular location">
    <subcellularLocation>
        <location evidence="2">Cytoplasm</location>
    </subcellularLocation>
    <subcellularLocation>
        <location evidence="1">Nucleus</location>
    </subcellularLocation>
</comment>
<dbReference type="PROSITE" id="PS50208">
    <property type="entry name" value="CASPASE_P20"/>
    <property type="match status" value="1"/>
</dbReference>
<dbReference type="InterPro" id="IPR001875">
    <property type="entry name" value="DED_dom"/>
</dbReference>
<dbReference type="GO" id="GO:0004197">
    <property type="term" value="F:cysteine-type endopeptidase activity"/>
    <property type="evidence" value="ECO:0007669"/>
    <property type="project" value="InterPro"/>
</dbReference>
<keyword evidence="10" id="KW-0788">Thiol protease</keyword>
<dbReference type="PROSITE" id="PS01122">
    <property type="entry name" value="CASPASE_CYS"/>
    <property type="match status" value="1"/>
</dbReference>
<evidence type="ECO:0000256" key="6">
    <source>
        <dbReference type="ARBA" id="ARBA00022670"/>
    </source>
</evidence>
<evidence type="ECO:0000256" key="14">
    <source>
        <dbReference type="ARBA" id="ARBA00066479"/>
    </source>
</evidence>
<evidence type="ECO:0000256" key="1">
    <source>
        <dbReference type="ARBA" id="ARBA00004123"/>
    </source>
</evidence>
<accession>A0A3Q3WWP2</accession>
<dbReference type="InterPro" id="IPR011600">
    <property type="entry name" value="Pept_C14_caspase"/>
</dbReference>
<comment type="catalytic activity">
    <reaction evidence="13">
        <text>Strict requirement for Asp at position P1 and has a preferred cleavage sequence of (Leu/Asp/Val)-Glu-Thr-Asp-|-(Gly/Ser/Ala).</text>
        <dbReference type="EC" id="3.4.22.61"/>
    </reaction>
</comment>
<keyword evidence="12" id="KW-0539">Nucleus</keyword>
<dbReference type="GO" id="GO:0043065">
    <property type="term" value="P:positive regulation of apoptotic process"/>
    <property type="evidence" value="ECO:0007669"/>
    <property type="project" value="UniProtKB-ARBA"/>
</dbReference>
<evidence type="ECO:0000256" key="7">
    <source>
        <dbReference type="ARBA" id="ARBA00022703"/>
    </source>
</evidence>
<evidence type="ECO:0000256" key="13">
    <source>
        <dbReference type="ARBA" id="ARBA00051626"/>
    </source>
</evidence>
<dbReference type="Pfam" id="PF01335">
    <property type="entry name" value="DED"/>
    <property type="match status" value="2"/>
</dbReference>
<dbReference type="PANTHER" id="PTHR48169:SF7">
    <property type="entry name" value="CASPASE 10"/>
    <property type="match status" value="1"/>
</dbReference>
<feature type="domain" description="DED" evidence="17">
    <location>
        <begin position="89"/>
        <end position="158"/>
    </location>
</feature>
<dbReference type="Pfam" id="PF00656">
    <property type="entry name" value="Peptidase_C14"/>
    <property type="match status" value="1"/>
</dbReference>
<dbReference type="CDD" id="cd00032">
    <property type="entry name" value="CASc"/>
    <property type="match status" value="1"/>
</dbReference>
<dbReference type="GO" id="GO:0006508">
    <property type="term" value="P:proteolysis"/>
    <property type="evidence" value="ECO:0007669"/>
    <property type="project" value="UniProtKB-KW"/>
</dbReference>
<dbReference type="GO" id="GO:0005634">
    <property type="term" value="C:nucleus"/>
    <property type="evidence" value="ECO:0007669"/>
    <property type="project" value="UniProtKB-SubCell"/>
</dbReference>
<dbReference type="SMART" id="SM00031">
    <property type="entry name" value="DED"/>
    <property type="match status" value="2"/>
</dbReference>
<dbReference type="GO" id="GO:0005886">
    <property type="term" value="C:plasma membrane"/>
    <property type="evidence" value="ECO:0007669"/>
    <property type="project" value="UniProtKB-ARBA"/>
</dbReference>
<keyword evidence="5" id="KW-0597">Phosphoprotein</keyword>
<evidence type="ECO:0000313" key="20">
    <source>
        <dbReference type="Ensembl" id="ENSMMOP00000022923.1"/>
    </source>
</evidence>
<dbReference type="SUPFAM" id="SSF47986">
    <property type="entry name" value="DEATH domain"/>
    <property type="match status" value="2"/>
</dbReference>
<dbReference type="FunFam" id="1.10.533.10:FF:000016">
    <property type="entry name" value="CASP8 and FADD-like apoptosis regulator"/>
    <property type="match status" value="1"/>
</dbReference>
<evidence type="ECO:0000256" key="11">
    <source>
        <dbReference type="ARBA" id="ARBA00023145"/>
    </source>
</evidence>
<keyword evidence="6" id="KW-0645">Protease</keyword>
<feature type="domain" description="Caspase family p10" evidence="18">
    <location>
        <begin position="374"/>
        <end position="461"/>
    </location>
</feature>
<evidence type="ECO:0000256" key="12">
    <source>
        <dbReference type="ARBA" id="ARBA00023242"/>
    </source>
</evidence>
<keyword evidence="9" id="KW-0378">Hydrolase</keyword>
<feature type="domain" description="Caspase family p20" evidence="19">
    <location>
        <begin position="219"/>
        <end position="343"/>
    </location>
</feature>
<evidence type="ECO:0000256" key="15">
    <source>
        <dbReference type="ARBA" id="ARBA00068172"/>
    </source>
</evidence>
<evidence type="ECO:0000256" key="10">
    <source>
        <dbReference type="ARBA" id="ARBA00022807"/>
    </source>
</evidence>
<dbReference type="PANTHER" id="PTHR48169">
    <property type="entry name" value="DED DOMAIN-CONTAINING PROTEIN"/>
    <property type="match status" value="1"/>
</dbReference>
<dbReference type="EC" id="3.4.22.61" evidence="14"/>
<feature type="domain" description="DED" evidence="17">
    <location>
        <begin position="1"/>
        <end position="73"/>
    </location>
</feature>
<dbReference type="PRINTS" id="PR00376">
    <property type="entry name" value="IL1BCENZYME"/>
</dbReference>
<evidence type="ECO:0000256" key="4">
    <source>
        <dbReference type="ARBA" id="ARBA00022490"/>
    </source>
</evidence>
<dbReference type="PROSITE" id="PS50207">
    <property type="entry name" value="CASPASE_P10"/>
    <property type="match status" value="1"/>
</dbReference>